<keyword evidence="3" id="KW-0464">Manganese</keyword>
<proteinExistence type="inferred from homology"/>
<keyword evidence="9" id="KW-1185">Reference proteome</keyword>
<accession>A0ABQ7ZGX5</accession>
<dbReference type="Proteomes" id="UP000824890">
    <property type="component" value="Unassembled WGS sequence"/>
</dbReference>
<dbReference type="SUPFAM" id="SSF48239">
    <property type="entry name" value="Terpenoid cyclases/Protein prenyltransferases"/>
    <property type="match status" value="1"/>
</dbReference>
<evidence type="ECO:0000259" key="6">
    <source>
        <dbReference type="Pfam" id="PF01397"/>
    </source>
</evidence>
<evidence type="ECO:0000256" key="2">
    <source>
        <dbReference type="ARBA" id="ARBA00022842"/>
    </source>
</evidence>
<dbReference type="Gene3D" id="1.50.10.130">
    <property type="entry name" value="Terpene synthase, N-terminal domain"/>
    <property type="match status" value="1"/>
</dbReference>
<protein>
    <recommendedName>
        <fullName evidence="10">Terpene synthase metal-binding domain-containing protein</fullName>
    </recommendedName>
</protein>
<evidence type="ECO:0000256" key="4">
    <source>
        <dbReference type="ARBA" id="ARBA00023239"/>
    </source>
</evidence>
<dbReference type="Gene3D" id="1.10.600.10">
    <property type="entry name" value="Farnesyl Diphosphate Synthase"/>
    <property type="match status" value="1"/>
</dbReference>
<dbReference type="InterPro" id="IPR036965">
    <property type="entry name" value="Terpene_synth_N_sf"/>
</dbReference>
<dbReference type="InterPro" id="IPR008930">
    <property type="entry name" value="Terpenoid_cyclase/PrenylTrfase"/>
</dbReference>
<dbReference type="InterPro" id="IPR001906">
    <property type="entry name" value="Terpene_synth_N"/>
</dbReference>
<gene>
    <name evidence="8" type="ORF">HID58_066793</name>
</gene>
<sequence>GLSRLMHNKSVSFWSTDVLWRFKGDNGEFDEGLTRDVKGILSLYEAAHMGTTTDYILDEALGLTIRYLESLAASGTCKLNLLRRIRNALDQPQHKNLEIIVAMEYIQLWYKEQYFESKLPPYYRDRFVEMHFVTLTYFEPKYSRMRIMLTKLFTVEIILDDTCDRYASLREVESLANTLERWNPDDHHAMDEQKDYLKFVVKFIFDSFQEFEREICSEAGGSYSLNTTIKSCKTLVRANLQLAKWAASYHIPSFDEYLDVAGIQIAAYFTLACILMAMENICKKEAYEWLESRDQLVRLSCTKMRVMNDIYGL</sequence>
<dbReference type="Pfam" id="PF01397">
    <property type="entry name" value="Terpene_synth"/>
    <property type="match status" value="1"/>
</dbReference>
<dbReference type="InterPro" id="IPR050148">
    <property type="entry name" value="Terpene_synthase-like"/>
</dbReference>
<evidence type="ECO:0000259" key="7">
    <source>
        <dbReference type="Pfam" id="PF03936"/>
    </source>
</evidence>
<evidence type="ECO:0000313" key="8">
    <source>
        <dbReference type="EMBL" id="KAH0879399.1"/>
    </source>
</evidence>
<dbReference type="Pfam" id="PF03936">
    <property type="entry name" value="Terpene_synth_C"/>
    <property type="match status" value="1"/>
</dbReference>
<reference evidence="8 9" key="1">
    <citation type="submission" date="2021-05" db="EMBL/GenBank/DDBJ databases">
        <title>Genome Assembly of Synthetic Allotetraploid Brassica napus Reveals Homoeologous Exchanges between Subgenomes.</title>
        <authorList>
            <person name="Davis J.T."/>
        </authorList>
    </citation>
    <scope>NUCLEOTIDE SEQUENCE [LARGE SCALE GENOMIC DNA]</scope>
    <source>
        <strain evidence="9">cv. Da-Ae</strain>
        <tissue evidence="8">Seedling</tissue>
    </source>
</reference>
<evidence type="ECO:0000256" key="3">
    <source>
        <dbReference type="ARBA" id="ARBA00023211"/>
    </source>
</evidence>
<evidence type="ECO:0000313" key="9">
    <source>
        <dbReference type="Proteomes" id="UP000824890"/>
    </source>
</evidence>
<dbReference type="PANTHER" id="PTHR31225:SF242">
    <property type="entry name" value="TERPENOID SYNTHASE 9"/>
    <property type="match status" value="1"/>
</dbReference>
<dbReference type="InterPro" id="IPR008949">
    <property type="entry name" value="Isoprenoid_synthase_dom_sf"/>
</dbReference>
<name>A0ABQ7ZGX5_BRANA</name>
<dbReference type="InterPro" id="IPR005630">
    <property type="entry name" value="Terpene_synthase_metal-bd"/>
</dbReference>
<evidence type="ECO:0000256" key="5">
    <source>
        <dbReference type="ARBA" id="ARBA00038405"/>
    </source>
</evidence>
<comment type="similarity">
    <text evidence="5">Belongs to the terpene synthase family. Tpsa subfamily.</text>
</comment>
<comment type="caution">
    <text evidence="8">The sequence shown here is derived from an EMBL/GenBank/DDBJ whole genome shotgun (WGS) entry which is preliminary data.</text>
</comment>
<evidence type="ECO:0000256" key="1">
    <source>
        <dbReference type="ARBA" id="ARBA00022723"/>
    </source>
</evidence>
<evidence type="ECO:0008006" key="10">
    <source>
        <dbReference type="Google" id="ProtNLM"/>
    </source>
</evidence>
<keyword evidence="4" id="KW-0456">Lyase</keyword>
<feature type="non-terminal residue" evidence="8">
    <location>
        <position position="1"/>
    </location>
</feature>
<dbReference type="EMBL" id="JAGKQM010000015">
    <property type="protein sequence ID" value="KAH0879399.1"/>
    <property type="molecule type" value="Genomic_DNA"/>
</dbReference>
<organism evidence="8 9">
    <name type="scientific">Brassica napus</name>
    <name type="common">Rape</name>
    <dbReference type="NCBI Taxonomy" id="3708"/>
    <lineage>
        <taxon>Eukaryota</taxon>
        <taxon>Viridiplantae</taxon>
        <taxon>Streptophyta</taxon>
        <taxon>Embryophyta</taxon>
        <taxon>Tracheophyta</taxon>
        <taxon>Spermatophyta</taxon>
        <taxon>Magnoliopsida</taxon>
        <taxon>eudicotyledons</taxon>
        <taxon>Gunneridae</taxon>
        <taxon>Pentapetalae</taxon>
        <taxon>rosids</taxon>
        <taxon>malvids</taxon>
        <taxon>Brassicales</taxon>
        <taxon>Brassicaceae</taxon>
        <taxon>Brassiceae</taxon>
        <taxon>Brassica</taxon>
    </lineage>
</organism>
<feature type="domain" description="Terpene synthase metal-binding" evidence="7">
    <location>
        <begin position="111"/>
        <end position="311"/>
    </location>
</feature>
<keyword evidence="2" id="KW-0460">Magnesium</keyword>
<feature type="domain" description="Terpene synthase N-terminal" evidence="6">
    <location>
        <begin position="15"/>
        <end position="89"/>
    </location>
</feature>
<dbReference type="PANTHER" id="PTHR31225">
    <property type="entry name" value="OS04G0344100 PROTEIN-RELATED"/>
    <property type="match status" value="1"/>
</dbReference>
<dbReference type="SUPFAM" id="SSF48576">
    <property type="entry name" value="Terpenoid synthases"/>
    <property type="match status" value="1"/>
</dbReference>
<keyword evidence="1" id="KW-0479">Metal-binding</keyword>